<dbReference type="EMBL" id="JAUEPN010000011">
    <property type="protein sequence ID" value="KAK3291037.1"/>
    <property type="molecule type" value="Genomic_DNA"/>
</dbReference>
<dbReference type="CDD" id="cd00067">
    <property type="entry name" value="GAL4"/>
    <property type="match status" value="1"/>
</dbReference>
<reference evidence="7" key="2">
    <citation type="submission" date="2023-06" db="EMBL/GenBank/DDBJ databases">
        <authorList>
            <consortium name="Lawrence Berkeley National Laboratory"/>
            <person name="Haridas S."/>
            <person name="Hensen N."/>
            <person name="Bonometti L."/>
            <person name="Westerberg I."/>
            <person name="Brannstrom I.O."/>
            <person name="Guillou S."/>
            <person name="Cros-Aarteil S."/>
            <person name="Calhoun S."/>
            <person name="Kuo A."/>
            <person name="Mondo S."/>
            <person name="Pangilinan J."/>
            <person name="Riley R."/>
            <person name="Labutti K."/>
            <person name="Andreopoulos B."/>
            <person name="Lipzen A."/>
            <person name="Chen C."/>
            <person name="Yanf M."/>
            <person name="Daum C."/>
            <person name="Ng V."/>
            <person name="Clum A."/>
            <person name="Steindorff A."/>
            <person name="Ohm R."/>
            <person name="Martin F."/>
            <person name="Silar P."/>
            <person name="Natvig D."/>
            <person name="Lalanne C."/>
            <person name="Gautier V."/>
            <person name="Ament-Velasquez S.L."/>
            <person name="Kruys A."/>
            <person name="Hutchinson M.I."/>
            <person name="Powell A.J."/>
            <person name="Barry K."/>
            <person name="Miller A.N."/>
            <person name="Grigoriev I.V."/>
            <person name="Debuchy R."/>
            <person name="Gladieux P."/>
            <person name="Thoren M.H."/>
            <person name="Johannesson H."/>
        </authorList>
    </citation>
    <scope>NUCLEOTIDE SEQUENCE</scope>
    <source>
        <strain evidence="7">CBS 168.71</strain>
    </source>
</reference>
<keyword evidence="1" id="KW-0479">Metal-binding</keyword>
<name>A0AAE0H6V0_9PEZI</name>
<keyword evidence="5" id="KW-0539">Nucleus</keyword>
<proteinExistence type="predicted"/>
<dbReference type="SUPFAM" id="SSF57701">
    <property type="entry name" value="Zn2/Cys6 DNA-binding domain"/>
    <property type="match status" value="1"/>
</dbReference>
<keyword evidence="8" id="KW-1185">Reference proteome</keyword>
<feature type="domain" description="Zn(2)-C6 fungal-type" evidence="6">
    <location>
        <begin position="103"/>
        <end position="133"/>
    </location>
</feature>
<dbReference type="PRINTS" id="PR00755">
    <property type="entry name" value="AFLATOXINBRP"/>
</dbReference>
<gene>
    <name evidence="7" type="ORF">B0H64DRAFT_427492</name>
</gene>
<dbReference type="PANTHER" id="PTHR47660">
    <property type="entry name" value="TRANSCRIPTION FACTOR WITH C2H2 AND ZN(2)-CYS(6) DNA BINDING DOMAIN (EUROFUNG)-RELATED-RELATED"/>
    <property type="match status" value="1"/>
</dbReference>
<evidence type="ECO:0000256" key="4">
    <source>
        <dbReference type="ARBA" id="ARBA00023163"/>
    </source>
</evidence>
<dbReference type="PROSITE" id="PS00463">
    <property type="entry name" value="ZN2_CY6_FUNGAL_1"/>
    <property type="match status" value="1"/>
</dbReference>
<evidence type="ECO:0000256" key="1">
    <source>
        <dbReference type="ARBA" id="ARBA00022723"/>
    </source>
</evidence>
<evidence type="ECO:0000313" key="8">
    <source>
        <dbReference type="Proteomes" id="UP001278766"/>
    </source>
</evidence>
<dbReference type="Gene3D" id="4.10.240.10">
    <property type="entry name" value="Zn(2)-C6 fungal-type DNA-binding domain"/>
    <property type="match status" value="1"/>
</dbReference>
<dbReference type="InterPro" id="IPR001138">
    <property type="entry name" value="Zn2Cys6_DnaBD"/>
</dbReference>
<dbReference type="Pfam" id="PF00172">
    <property type="entry name" value="Zn_clus"/>
    <property type="match status" value="1"/>
</dbReference>
<dbReference type="PROSITE" id="PS50048">
    <property type="entry name" value="ZN2_CY6_FUNGAL_2"/>
    <property type="match status" value="1"/>
</dbReference>
<evidence type="ECO:0000259" key="6">
    <source>
        <dbReference type="PROSITE" id="PS50048"/>
    </source>
</evidence>
<keyword evidence="2" id="KW-0862">Zinc</keyword>
<dbReference type="AlphaFoldDB" id="A0AAE0H6V0"/>
<dbReference type="Proteomes" id="UP001278766">
    <property type="component" value="Unassembled WGS sequence"/>
</dbReference>
<comment type="caution">
    <text evidence="7">The sequence shown here is derived from an EMBL/GenBank/DDBJ whole genome shotgun (WGS) entry which is preliminary data.</text>
</comment>
<dbReference type="GO" id="GO:0000981">
    <property type="term" value="F:DNA-binding transcription factor activity, RNA polymerase II-specific"/>
    <property type="evidence" value="ECO:0007669"/>
    <property type="project" value="InterPro"/>
</dbReference>
<dbReference type="GO" id="GO:0006351">
    <property type="term" value="P:DNA-templated transcription"/>
    <property type="evidence" value="ECO:0007669"/>
    <property type="project" value="InterPro"/>
</dbReference>
<reference evidence="7" key="1">
    <citation type="journal article" date="2023" name="Mol. Phylogenet. Evol.">
        <title>Genome-scale phylogeny and comparative genomics of the fungal order Sordariales.</title>
        <authorList>
            <person name="Hensen N."/>
            <person name="Bonometti L."/>
            <person name="Westerberg I."/>
            <person name="Brannstrom I.O."/>
            <person name="Guillou S."/>
            <person name="Cros-Aarteil S."/>
            <person name="Calhoun S."/>
            <person name="Haridas S."/>
            <person name="Kuo A."/>
            <person name="Mondo S."/>
            <person name="Pangilinan J."/>
            <person name="Riley R."/>
            <person name="LaButti K."/>
            <person name="Andreopoulos B."/>
            <person name="Lipzen A."/>
            <person name="Chen C."/>
            <person name="Yan M."/>
            <person name="Daum C."/>
            <person name="Ng V."/>
            <person name="Clum A."/>
            <person name="Steindorff A."/>
            <person name="Ohm R.A."/>
            <person name="Martin F."/>
            <person name="Silar P."/>
            <person name="Natvig D.O."/>
            <person name="Lalanne C."/>
            <person name="Gautier V."/>
            <person name="Ament-Velasquez S.L."/>
            <person name="Kruys A."/>
            <person name="Hutchinson M.I."/>
            <person name="Powell A.J."/>
            <person name="Barry K."/>
            <person name="Miller A.N."/>
            <person name="Grigoriev I.V."/>
            <person name="Debuchy R."/>
            <person name="Gladieux P."/>
            <person name="Hiltunen Thoren M."/>
            <person name="Johannesson H."/>
        </authorList>
    </citation>
    <scope>NUCLEOTIDE SEQUENCE</scope>
    <source>
        <strain evidence="7">CBS 168.71</strain>
    </source>
</reference>
<evidence type="ECO:0000256" key="3">
    <source>
        <dbReference type="ARBA" id="ARBA00023015"/>
    </source>
</evidence>
<dbReference type="RefSeq" id="XP_062654551.1">
    <property type="nucleotide sequence ID" value="XM_062805789.1"/>
</dbReference>
<dbReference type="InterPro" id="IPR036864">
    <property type="entry name" value="Zn2-C6_fun-type_DNA-bd_sf"/>
</dbReference>
<evidence type="ECO:0000256" key="2">
    <source>
        <dbReference type="ARBA" id="ARBA00022833"/>
    </source>
</evidence>
<organism evidence="7 8">
    <name type="scientific">Chaetomium fimeti</name>
    <dbReference type="NCBI Taxonomy" id="1854472"/>
    <lineage>
        <taxon>Eukaryota</taxon>
        <taxon>Fungi</taxon>
        <taxon>Dikarya</taxon>
        <taxon>Ascomycota</taxon>
        <taxon>Pezizomycotina</taxon>
        <taxon>Sordariomycetes</taxon>
        <taxon>Sordariomycetidae</taxon>
        <taxon>Sordariales</taxon>
        <taxon>Chaetomiaceae</taxon>
        <taxon>Chaetomium</taxon>
    </lineage>
</organism>
<dbReference type="GeneID" id="87842737"/>
<keyword evidence="3" id="KW-0805">Transcription regulation</keyword>
<evidence type="ECO:0000313" key="7">
    <source>
        <dbReference type="EMBL" id="KAK3291037.1"/>
    </source>
</evidence>
<dbReference type="Pfam" id="PF04082">
    <property type="entry name" value="Fungal_trans"/>
    <property type="match status" value="1"/>
</dbReference>
<sequence>MGPRIWGAPSITLPSVSEFRQPATLQNSSPTSSSRARVLLSSHKQRCYTPRPINHQVPEPEHLFSVIMDPLACGNCGRTYSTVPTLARHRLRCKSRPKSRKKACSECARSKVRCDQGVPSCSRCAIHGLPCVYPHEGGLHQIATPPSNASAVTPSAVSAHVPLTPSSIPSQPIWTSVVDQEPDLTAPLNPFSEPNWVPDLPDDWREPFFLFDLGQGGAEVSSANVSAPMSTASNSQGDTQSSEVDILQDSSVHITDKWSTAEQGLDLIDRVLKSYVDGVAQGLHRPPFIHHWNWDHNRRPLVLAEATAVAQLYATTTPQSDAVLLRFINTQLLSLQRNITTQPRADDISMMQATLLYSMMRIYRSGPMASECIDRVPLRLLQHVLSKSIHCMTPHTNVTPNDWESWIQDESLRRCFLTLHALDHVTHARAGLPGVICALFPASPLPCPPDVWEAPTAEAWAVRHRAWEARCAPGGPVRAGEVLAWVRGEGTEREGLFREWFVLAGEAVGGLVLECARAQARVVGVEGLVC</sequence>
<dbReference type="InterPro" id="IPR007219">
    <property type="entry name" value="XnlR_reg_dom"/>
</dbReference>
<dbReference type="PANTHER" id="PTHR47660:SF3">
    <property type="entry name" value="FINGER DOMAIN PROTEIN, PUTATIVE (AFU_ORTHOLOGUE AFUA_4G03310)-RELATED"/>
    <property type="match status" value="1"/>
</dbReference>
<evidence type="ECO:0000256" key="5">
    <source>
        <dbReference type="ARBA" id="ARBA00023242"/>
    </source>
</evidence>
<dbReference type="GO" id="GO:0003677">
    <property type="term" value="F:DNA binding"/>
    <property type="evidence" value="ECO:0007669"/>
    <property type="project" value="InterPro"/>
</dbReference>
<accession>A0AAE0H6V0</accession>
<dbReference type="CDD" id="cd12148">
    <property type="entry name" value="fungal_TF_MHR"/>
    <property type="match status" value="1"/>
</dbReference>
<keyword evidence="4" id="KW-0804">Transcription</keyword>
<dbReference type="GO" id="GO:0008270">
    <property type="term" value="F:zinc ion binding"/>
    <property type="evidence" value="ECO:0007669"/>
    <property type="project" value="InterPro"/>
</dbReference>
<dbReference type="SMART" id="SM00066">
    <property type="entry name" value="GAL4"/>
    <property type="match status" value="1"/>
</dbReference>
<protein>
    <recommendedName>
        <fullName evidence="6">Zn(2)-C6 fungal-type domain-containing protein</fullName>
    </recommendedName>
</protein>